<evidence type="ECO:0000259" key="5">
    <source>
        <dbReference type="Pfam" id="PF00151"/>
    </source>
</evidence>
<dbReference type="InterPro" id="IPR013818">
    <property type="entry name" value="Lipase"/>
</dbReference>
<dbReference type="Pfam" id="PF00151">
    <property type="entry name" value="Lipase"/>
    <property type="match status" value="1"/>
</dbReference>
<dbReference type="GO" id="GO:0016298">
    <property type="term" value="F:lipase activity"/>
    <property type="evidence" value="ECO:0007669"/>
    <property type="project" value="InterPro"/>
</dbReference>
<keyword evidence="7" id="KW-1185">Reference proteome</keyword>
<dbReference type="Proteomes" id="UP001107558">
    <property type="component" value="Chromosome 3"/>
</dbReference>
<dbReference type="SUPFAM" id="SSF53474">
    <property type="entry name" value="alpha/beta-Hydrolases"/>
    <property type="match status" value="1"/>
</dbReference>
<dbReference type="InterPro" id="IPR000734">
    <property type="entry name" value="TAG_lipase"/>
</dbReference>
<dbReference type="PANTHER" id="PTHR11610">
    <property type="entry name" value="LIPASE"/>
    <property type="match status" value="1"/>
</dbReference>
<dbReference type="OrthoDB" id="199913at2759"/>
<keyword evidence="3" id="KW-0964">Secreted</keyword>
<comment type="similarity">
    <text evidence="2 4">Belongs to the AB hydrolase superfamily. Lipase family.</text>
</comment>
<reference evidence="6" key="1">
    <citation type="submission" date="2021-03" db="EMBL/GenBank/DDBJ databases">
        <title>Chromosome level genome of the anhydrobiotic midge Polypedilum vanderplanki.</title>
        <authorList>
            <person name="Yoshida Y."/>
            <person name="Kikawada T."/>
            <person name="Gusev O."/>
        </authorList>
    </citation>
    <scope>NUCLEOTIDE SEQUENCE</scope>
    <source>
        <strain evidence="6">NIAS01</strain>
        <tissue evidence="6">Whole body or cell culture</tissue>
    </source>
</reference>
<protein>
    <recommendedName>
        <fullName evidence="5">Lipase domain-containing protein</fullName>
    </recommendedName>
</protein>
<name>A0A9J6BRQ3_POLVA</name>
<dbReference type="GO" id="GO:0017171">
    <property type="term" value="F:serine hydrolase activity"/>
    <property type="evidence" value="ECO:0007669"/>
    <property type="project" value="TreeGrafter"/>
</dbReference>
<evidence type="ECO:0000256" key="3">
    <source>
        <dbReference type="ARBA" id="ARBA00022525"/>
    </source>
</evidence>
<dbReference type="EMBL" id="JADBJN010000003">
    <property type="protein sequence ID" value="KAG5672556.1"/>
    <property type="molecule type" value="Genomic_DNA"/>
</dbReference>
<sequence>MIEKFKSLAESVGNSSILINLAIESDNECWIEDFTSESVQTIVSAYLQRDDHNIIVIDWGQYSFGFYYTVIPRFTAIAKIFARIMLDLFERGLDINTVHLVGHSFGSQFMGIAGRELQKVSMGKYKIKRISGLDPAHYGFFPSPTLENPLSSTDAEFVDSIHSDVTFIGTPYHTGQVNFYPNDGKLQPGCPSYSFRSYMQLVNSFCSHNHGWRYWAETLKPGKEQIFPAVLCKDYKDFIEDKCNENPINFMGYGATPSINDNSTGSYYIRLRSNVNFTVDDSYYLFLSTSLNYRSDLVRIVARLRQFFNQLSRN</sequence>
<organism evidence="6 7">
    <name type="scientific">Polypedilum vanderplanki</name>
    <name type="common">Sleeping chironomid midge</name>
    <dbReference type="NCBI Taxonomy" id="319348"/>
    <lineage>
        <taxon>Eukaryota</taxon>
        <taxon>Metazoa</taxon>
        <taxon>Ecdysozoa</taxon>
        <taxon>Arthropoda</taxon>
        <taxon>Hexapoda</taxon>
        <taxon>Insecta</taxon>
        <taxon>Pterygota</taxon>
        <taxon>Neoptera</taxon>
        <taxon>Endopterygota</taxon>
        <taxon>Diptera</taxon>
        <taxon>Nematocera</taxon>
        <taxon>Chironomoidea</taxon>
        <taxon>Chironomidae</taxon>
        <taxon>Chironominae</taxon>
        <taxon>Polypedilum</taxon>
        <taxon>Polypedilum</taxon>
    </lineage>
</organism>
<dbReference type="GO" id="GO:0005615">
    <property type="term" value="C:extracellular space"/>
    <property type="evidence" value="ECO:0007669"/>
    <property type="project" value="TreeGrafter"/>
</dbReference>
<evidence type="ECO:0000256" key="4">
    <source>
        <dbReference type="RuleBase" id="RU004262"/>
    </source>
</evidence>
<dbReference type="AlphaFoldDB" id="A0A9J6BRQ3"/>
<dbReference type="PANTHER" id="PTHR11610:SF37">
    <property type="entry name" value="GH01208P"/>
    <property type="match status" value="1"/>
</dbReference>
<dbReference type="Gene3D" id="3.40.50.1820">
    <property type="entry name" value="alpha/beta hydrolase"/>
    <property type="match status" value="1"/>
</dbReference>
<accession>A0A9J6BRQ3</accession>
<dbReference type="InterPro" id="IPR029058">
    <property type="entry name" value="AB_hydrolase_fold"/>
</dbReference>
<dbReference type="GO" id="GO:0016042">
    <property type="term" value="P:lipid catabolic process"/>
    <property type="evidence" value="ECO:0007669"/>
    <property type="project" value="TreeGrafter"/>
</dbReference>
<evidence type="ECO:0000313" key="7">
    <source>
        <dbReference type="Proteomes" id="UP001107558"/>
    </source>
</evidence>
<proteinExistence type="inferred from homology"/>
<feature type="domain" description="Lipase" evidence="5">
    <location>
        <begin position="29"/>
        <end position="277"/>
    </location>
</feature>
<evidence type="ECO:0000313" key="6">
    <source>
        <dbReference type="EMBL" id="KAG5672556.1"/>
    </source>
</evidence>
<comment type="subcellular location">
    <subcellularLocation>
        <location evidence="1">Secreted</location>
    </subcellularLocation>
</comment>
<evidence type="ECO:0000256" key="1">
    <source>
        <dbReference type="ARBA" id="ARBA00004613"/>
    </source>
</evidence>
<comment type="caution">
    <text evidence="6">The sequence shown here is derived from an EMBL/GenBank/DDBJ whole genome shotgun (WGS) entry which is preliminary data.</text>
</comment>
<evidence type="ECO:0000256" key="2">
    <source>
        <dbReference type="ARBA" id="ARBA00010701"/>
    </source>
</evidence>
<gene>
    <name evidence="6" type="ORF">PVAND_002674</name>
</gene>
<dbReference type="PRINTS" id="PR00821">
    <property type="entry name" value="TAGLIPASE"/>
</dbReference>